<gene>
    <name evidence="1" type="ORF">O6H91_10G080200</name>
</gene>
<name>A0ACC2CIN8_DIPCM</name>
<reference evidence="2" key="1">
    <citation type="journal article" date="2024" name="Proc. Natl. Acad. Sci. U.S.A.">
        <title>Extraordinary preservation of gene collinearity over three hundred million years revealed in homosporous lycophytes.</title>
        <authorList>
            <person name="Li C."/>
            <person name="Wickell D."/>
            <person name="Kuo L.Y."/>
            <person name="Chen X."/>
            <person name="Nie B."/>
            <person name="Liao X."/>
            <person name="Peng D."/>
            <person name="Ji J."/>
            <person name="Jenkins J."/>
            <person name="Williams M."/>
            <person name="Shu S."/>
            <person name="Plott C."/>
            <person name="Barry K."/>
            <person name="Rajasekar S."/>
            <person name="Grimwood J."/>
            <person name="Han X."/>
            <person name="Sun S."/>
            <person name="Hou Z."/>
            <person name="He W."/>
            <person name="Dai G."/>
            <person name="Sun C."/>
            <person name="Schmutz J."/>
            <person name="Leebens-Mack J.H."/>
            <person name="Li F.W."/>
            <person name="Wang L."/>
        </authorList>
    </citation>
    <scope>NUCLEOTIDE SEQUENCE [LARGE SCALE GENOMIC DNA]</scope>
    <source>
        <strain evidence="2">cv. PW_Plant_1</strain>
    </source>
</reference>
<dbReference type="EMBL" id="CM055101">
    <property type="protein sequence ID" value="KAJ7541864.1"/>
    <property type="molecule type" value="Genomic_DNA"/>
</dbReference>
<evidence type="ECO:0000313" key="2">
    <source>
        <dbReference type="Proteomes" id="UP001162992"/>
    </source>
</evidence>
<keyword evidence="2" id="KW-1185">Reference proteome</keyword>
<evidence type="ECO:0000313" key="1">
    <source>
        <dbReference type="EMBL" id="KAJ7541864.1"/>
    </source>
</evidence>
<comment type="caution">
    <text evidence="1">The sequence shown here is derived from an EMBL/GenBank/DDBJ whole genome shotgun (WGS) entry which is preliminary data.</text>
</comment>
<organism evidence="1 2">
    <name type="scientific">Diphasiastrum complanatum</name>
    <name type="common">Issler's clubmoss</name>
    <name type="synonym">Lycopodium complanatum</name>
    <dbReference type="NCBI Taxonomy" id="34168"/>
    <lineage>
        <taxon>Eukaryota</taxon>
        <taxon>Viridiplantae</taxon>
        <taxon>Streptophyta</taxon>
        <taxon>Embryophyta</taxon>
        <taxon>Tracheophyta</taxon>
        <taxon>Lycopodiopsida</taxon>
        <taxon>Lycopodiales</taxon>
        <taxon>Lycopodiaceae</taxon>
        <taxon>Lycopodioideae</taxon>
        <taxon>Diphasiastrum</taxon>
    </lineage>
</organism>
<sequence length="365" mass="41471">MDVCIFDCTFILRFRSFSNSLQFHGLKALPLSFSIRQNAADKKNQKRLHCVASDGNVGYSTSNAPADSLSSTSEASRLWFVQNESSLQHADAMSLEVGRRVVYSSNPEVTCASESITHSCAQIERELNPMLMPRHVAIIMDGNSRWAEKRGLEPSSGHEAGLQALKNVVGLSRRWGIQVLTVFALSTENWLRPKMELDFLMNLIERGLQDELSNFQKEKICIRFIGNLSMLPESLQSLIAFVERSTWYNEGLKLIVALSYSGRQDILQACQLLVAQAIDGLIKPEDITESMIDDKLLTTLVGEMRNPDLLIRTSGERRLSNFLLWQMAYTEFYFVDAFWPDFGELDYKKALLSFQSRKRRYGSRL</sequence>
<dbReference type="Proteomes" id="UP001162992">
    <property type="component" value="Chromosome 10"/>
</dbReference>
<proteinExistence type="predicted"/>
<accession>A0ACC2CIN8</accession>
<protein>
    <submittedName>
        <fullName evidence="1">Uncharacterized protein</fullName>
    </submittedName>
</protein>